<name>A0ABS9L2B9_9MICC</name>
<dbReference type="Proteomes" id="UP001165368">
    <property type="component" value="Unassembled WGS sequence"/>
</dbReference>
<proteinExistence type="predicted"/>
<evidence type="ECO:0000313" key="2">
    <source>
        <dbReference type="Proteomes" id="UP001165368"/>
    </source>
</evidence>
<accession>A0ABS9L2B9</accession>
<evidence type="ECO:0000313" key="1">
    <source>
        <dbReference type="EMBL" id="MCG2620820.1"/>
    </source>
</evidence>
<comment type="caution">
    <text evidence="1">The sequence shown here is derived from an EMBL/GenBank/DDBJ whole genome shotgun (WGS) entry which is preliminary data.</text>
</comment>
<gene>
    <name evidence="1" type="ORF">LVY72_02705</name>
</gene>
<organism evidence="1 2">
    <name type="scientific">Arthrobacter hankyongi</name>
    <dbReference type="NCBI Taxonomy" id="2904801"/>
    <lineage>
        <taxon>Bacteria</taxon>
        <taxon>Bacillati</taxon>
        <taxon>Actinomycetota</taxon>
        <taxon>Actinomycetes</taxon>
        <taxon>Micrococcales</taxon>
        <taxon>Micrococcaceae</taxon>
        <taxon>Arthrobacter</taxon>
    </lineage>
</organism>
<dbReference type="EMBL" id="JAKLTQ010000001">
    <property type="protein sequence ID" value="MCG2620820.1"/>
    <property type="molecule type" value="Genomic_DNA"/>
</dbReference>
<keyword evidence="2" id="KW-1185">Reference proteome</keyword>
<dbReference type="RefSeq" id="WP_237817905.1">
    <property type="nucleotide sequence ID" value="NZ_JAKLTQ010000001.1"/>
</dbReference>
<reference evidence="1" key="1">
    <citation type="submission" date="2022-01" db="EMBL/GenBank/DDBJ databases">
        <authorList>
            <person name="Jo J.-H."/>
            <person name="Im W.-T."/>
        </authorList>
    </citation>
    <scope>NUCLEOTIDE SEQUENCE</scope>
    <source>
        <strain evidence="1">I2-34</strain>
    </source>
</reference>
<sequence length="113" mass="12583">MILSDLLGRDVLDGTGAKVGKVTDARFVLDGLPASEASLAQARLYGFLVNPRFHRASYLGYERRGLTAPWPIGRLERWWSRGTFLVLWEDVAGIGDDGVRLRPGYTRRSPVLP</sequence>
<protein>
    <submittedName>
        <fullName evidence="1">PRC-barrel domain-containing protein</fullName>
    </submittedName>
</protein>